<protein>
    <submittedName>
        <fullName evidence="1">Uncharacterized protein</fullName>
    </submittedName>
</protein>
<dbReference type="EMBL" id="KZ155774">
    <property type="protein sequence ID" value="OUS48632.1"/>
    <property type="molecule type" value="Genomic_DNA"/>
</dbReference>
<name>A0A1Y5ING8_OSTTA</name>
<dbReference type="Proteomes" id="UP000195557">
    <property type="component" value="Unassembled WGS sequence"/>
</dbReference>
<proteinExistence type="predicted"/>
<sequence>MSTLEMFVARERGWEVFTRAVATRLDDAELLMTRATSRTMRDAVNAHVGRERALTLARVRLFGDPRRLDATVEPEVDDSMETFWRKAARGALGRWGLSISTETMLETIERPPSGRGDEHVKQRLMYLRNRLGCPWDRRVTASLLRKGYMSSWAWATDPTKNENPCPFDRGEPRKQTWITNHGIDPDEYFEKLKKEFTNEDERLVDVYVDEDGRTTHEGADTFREPMDDDEFDERFAARMKELATLLVEEGIIDFVSKSKFFHDALEEATKHEQDEPFGGELFKELAKK</sequence>
<evidence type="ECO:0000313" key="1">
    <source>
        <dbReference type="EMBL" id="OUS48632.1"/>
    </source>
</evidence>
<organism evidence="1">
    <name type="scientific">Ostreococcus tauri</name>
    <name type="common">Marine green alga</name>
    <dbReference type="NCBI Taxonomy" id="70448"/>
    <lineage>
        <taxon>Eukaryota</taxon>
        <taxon>Viridiplantae</taxon>
        <taxon>Chlorophyta</taxon>
        <taxon>Mamiellophyceae</taxon>
        <taxon>Mamiellales</taxon>
        <taxon>Bathycoccaceae</taxon>
        <taxon>Ostreococcus</taxon>
    </lineage>
</organism>
<dbReference type="AlphaFoldDB" id="A0A1Y5ING8"/>
<accession>A0A1Y5ING8</accession>
<reference evidence="1" key="1">
    <citation type="submission" date="2017-04" db="EMBL/GenBank/DDBJ databases">
        <title>Population genomics of picophytoplankton unveils novel chromosome hypervariability.</title>
        <authorList>
            <consortium name="DOE Joint Genome Institute"/>
            <person name="Blanc-Mathieu R."/>
            <person name="Krasovec M."/>
            <person name="Hebrard M."/>
            <person name="Yau S."/>
            <person name="Desgranges E."/>
            <person name="Martin J."/>
            <person name="Schackwitz W."/>
            <person name="Kuo A."/>
            <person name="Salin G."/>
            <person name="Donnadieu C."/>
            <person name="Desdevises Y."/>
            <person name="Sanchez-Ferandin S."/>
            <person name="Moreau H."/>
            <person name="Rivals E."/>
            <person name="Grigoriev I.V."/>
            <person name="Grimsley N."/>
            <person name="Eyre-Walker A."/>
            <person name="Piganeau G."/>
        </authorList>
    </citation>
    <scope>NUCLEOTIDE SEQUENCE [LARGE SCALE GENOMIC DNA]</scope>
    <source>
        <strain evidence="1">RCC 1115</strain>
    </source>
</reference>
<gene>
    <name evidence="1" type="ORF">BE221DRAFT_68839</name>
</gene>